<feature type="domain" description="Heat-inducible transcription repressor HrcA C-terminal" evidence="6">
    <location>
        <begin position="103"/>
        <end position="321"/>
    </location>
</feature>
<evidence type="ECO:0000256" key="5">
    <source>
        <dbReference type="HAMAP-Rule" id="MF_00081"/>
    </source>
</evidence>
<protein>
    <recommendedName>
        <fullName evidence="5">Heat-inducible transcription repressor HrcA</fullName>
    </recommendedName>
</protein>
<dbReference type="Pfam" id="PF01628">
    <property type="entry name" value="HrcA"/>
    <property type="match status" value="1"/>
</dbReference>
<evidence type="ECO:0000256" key="3">
    <source>
        <dbReference type="ARBA" id="ARBA00023016"/>
    </source>
</evidence>
<dbReference type="InterPro" id="IPR036388">
    <property type="entry name" value="WH-like_DNA-bd_sf"/>
</dbReference>
<reference evidence="7 8" key="1">
    <citation type="journal article" date="2021" name="J. Biosci. Bioeng.">
        <title>Identification and characterization of a chc gene cluster responsible for the aromatization pathway of cyclohexanecarboxylate degradation in Sinomonas cyclohexanicum ATCC 51369.</title>
        <authorList>
            <person name="Yamamoto T."/>
            <person name="Hasegawa Y."/>
            <person name="Lau P.C.K."/>
            <person name="Iwaki H."/>
        </authorList>
    </citation>
    <scope>NUCLEOTIDE SEQUENCE [LARGE SCALE GENOMIC DNA]</scope>
    <source>
        <strain evidence="7 8">ATCC 51369</strain>
    </source>
</reference>
<keyword evidence="1 5" id="KW-0678">Repressor</keyword>
<dbReference type="RefSeq" id="WP_229229150.1">
    <property type="nucleotide sequence ID" value="NZ_AP024525.1"/>
</dbReference>
<dbReference type="HAMAP" id="MF_00081">
    <property type="entry name" value="HrcA"/>
    <property type="match status" value="1"/>
</dbReference>
<evidence type="ECO:0000256" key="1">
    <source>
        <dbReference type="ARBA" id="ARBA00022491"/>
    </source>
</evidence>
<dbReference type="SUPFAM" id="SSF46785">
    <property type="entry name" value="Winged helix' DNA-binding domain"/>
    <property type="match status" value="1"/>
</dbReference>
<name>A0ABM7PW05_SINCY</name>
<keyword evidence="4 5" id="KW-0804">Transcription</keyword>
<evidence type="ECO:0000259" key="6">
    <source>
        <dbReference type="Pfam" id="PF01628"/>
    </source>
</evidence>
<dbReference type="InterPro" id="IPR002571">
    <property type="entry name" value="HrcA"/>
</dbReference>
<keyword evidence="3 5" id="KW-0346">Stress response</keyword>
<evidence type="ECO:0000313" key="8">
    <source>
        <dbReference type="Proteomes" id="UP001319861"/>
    </source>
</evidence>
<dbReference type="SUPFAM" id="SSF55781">
    <property type="entry name" value="GAF domain-like"/>
    <property type="match status" value="1"/>
</dbReference>
<dbReference type="Proteomes" id="UP001319861">
    <property type="component" value="Chromosome"/>
</dbReference>
<comment type="function">
    <text evidence="5">Negative regulator of class I heat shock genes (grpE-dnaK-dnaJ and groELS operons). Prevents heat-shock induction of these operons.</text>
</comment>
<dbReference type="Gene3D" id="3.30.390.60">
    <property type="entry name" value="Heat-inducible transcription repressor hrca homolog, domain 3"/>
    <property type="match status" value="1"/>
</dbReference>
<dbReference type="InterPro" id="IPR021153">
    <property type="entry name" value="HrcA_C"/>
</dbReference>
<dbReference type="InterPro" id="IPR023120">
    <property type="entry name" value="WHTH_transcript_rep_HrcA_IDD"/>
</dbReference>
<dbReference type="NCBIfam" id="TIGR00331">
    <property type="entry name" value="hrcA"/>
    <property type="match status" value="1"/>
</dbReference>
<keyword evidence="8" id="KW-1185">Reference proteome</keyword>
<accession>A0ABM7PW05</accession>
<dbReference type="InterPro" id="IPR029016">
    <property type="entry name" value="GAF-like_dom_sf"/>
</dbReference>
<dbReference type="Gene3D" id="1.10.10.10">
    <property type="entry name" value="Winged helix-like DNA-binding domain superfamily/Winged helix DNA-binding domain"/>
    <property type="match status" value="1"/>
</dbReference>
<dbReference type="EMBL" id="AP024525">
    <property type="protein sequence ID" value="BCT76304.1"/>
    <property type="molecule type" value="Genomic_DNA"/>
</dbReference>
<evidence type="ECO:0000313" key="7">
    <source>
        <dbReference type="EMBL" id="BCT76304.1"/>
    </source>
</evidence>
<proteinExistence type="inferred from homology"/>
<dbReference type="Gene3D" id="3.30.450.40">
    <property type="match status" value="1"/>
</dbReference>
<evidence type="ECO:0000256" key="2">
    <source>
        <dbReference type="ARBA" id="ARBA00023015"/>
    </source>
</evidence>
<sequence length="338" mass="36475">MNEPRKLDVLRAIVEDYVHFREPVGSKALVERHRLGVSSATIRNDMAALEDEGLIVAPHTSAGRVPTDKGYRVFVDHLAAVRPLSGAEKQAIQNLLDGADDLDDVLERTVRLLSQLTNQVAVVQYPQLGRARVRHVEAVVMAPRQVLLVLIADTGTVEQRVHTVSEDVDRDRLAYLRQRFLEGLVGTAVGRLPASAAEVVATLPAQDQAIAAELAQGLALLAESSREDRMVMAGTAYLARSNSDFLQSISPVLEALEEQVVLLRLLSEMASDPRGVTVTIGRENPYVGLAETSVVATGYGQDDGAKVGVLGPTRMDYPATMAAVRAVARYLSKIIAGS</sequence>
<comment type="similarity">
    <text evidence="5">Belongs to the HrcA family.</text>
</comment>
<dbReference type="InterPro" id="IPR036390">
    <property type="entry name" value="WH_DNA-bd_sf"/>
</dbReference>
<organism evidence="7 8">
    <name type="scientific">Sinomonas cyclohexanicum</name>
    <name type="common">Corynebacterium cyclohexanicum</name>
    <dbReference type="NCBI Taxonomy" id="322009"/>
    <lineage>
        <taxon>Bacteria</taxon>
        <taxon>Bacillati</taxon>
        <taxon>Actinomycetota</taxon>
        <taxon>Actinomycetes</taxon>
        <taxon>Micrococcales</taxon>
        <taxon>Micrococcaceae</taxon>
        <taxon>Sinomonas</taxon>
    </lineage>
</organism>
<keyword evidence="2 5" id="KW-0805">Transcription regulation</keyword>
<dbReference type="PANTHER" id="PTHR34824:SF1">
    <property type="entry name" value="HEAT-INDUCIBLE TRANSCRIPTION REPRESSOR HRCA"/>
    <property type="match status" value="1"/>
</dbReference>
<dbReference type="PANTHER" id="PTHR34824">
    <property type="entry name" value="HEAT-INDUCIBLE TRANSCRIPTION REPRESSOR HRCA"/>
    <property type="match status" value="1"/>
</dbReference>
<evidence type="ECO:0000256" key="4">
    <source>
        <dbReference type="ARBA" id="ARBA00023163"/>
    </source>
</evidence>
<gene>
    <name evidence="5 7" type="primary">hrcA</name>
    <name evidence="7" type="ORF">SCMU_21460</name>
</gene>
<dbReference type="PIRSF" id="PIRSF005485">
    <property type="entry name" value="HrcA"/>
    <property type="match status" value="1"/>
</dbReference>